<keyword evidence="4" id="KW-1185">Reference proteome</keyword>
<proteinExistence type="predicted"/>
<keyword evidence="1" id="KW-0175">Coiled coil</keyword>
<name>A0A1Y1ZE29_9PLEO</name>
<protein>
    <submittedName>
        <fullName evidence="3">Uncharacterized protein</fullName>
    </submittedName>
</protein>
<feature type="region of interest" description="Disordered" evidence="2">
    <location>
        <begin position="192"/>
        <end position="216"/>
    </location>
</feature>
<feature type="region of interest" description="Disordered" evidence="2">
    <location>
        <begin position="239"/>
        <end position="266"/>
    </location>
</feature>
<evidence type="ECO:0000256" key="1">
    <source>
        <dbReference type="SAM" id="Coils"/>
    </source>
</evidence>
<dbReference type="AlphaFoldDB" id="A0A1Y1ZE29"/>
<evidence type="ECO:0000313" key="3">
    <source>
        <dbReference type="EMBL" id="ORY08075.1"/>
    </source>
</evidence>
<evidence type="ECO:0000313" key="4">
    <source>
        <dbReference type="Proteomes" id="UP000193144"/>
    </source>
</evidence>
<gene>
    <name evidence="3" type="ORF">BCR34DRAFT_15118</name>
</gene>
<dbReference type="Proteomes" id="UP000193144">
    <property type="component" value="Unassembled WGS sequence"/>
</dbReference>
<feature type="coiled-coil region" evidence="1">
    <location>
        <begin position="278"/>
        <end position="352"/>
    </location>
</feature>
<sequence>MTTVKTVLNLGEESPVFLLMSHPWRITFVALRQYLQCRYRASTRSCCRSLIKNPRVSTRLQAQPPCSAKRIMSLIILERMMRRRWTKLCFDSRPSPTKLWQMRSTAYRVPRRTLLRPRLLLPRSLFGLRLVSPRIRANTYMTNHSWSHRPHLKTSGGCSPRKIAWIKETMKSANEKHEQELREIHLQLANVKSQLSKRQDSPTSQEDNGSPISQDDNCMAVLVQMKEDEIRQLRAQLEAERLQSSRHSQALQSDQSKRPKTTRNDYEIQKAARKAEILVKKDQEMAALQSKLDAAEQNGELIKTLKEENDRLRGALEDAEKAAKQKAPVEELVQCQKQIQGLKEKLATEEKKSEQVGFGTMFVKPTKPWKSKTQSSRRLATAARCCAARLTSSRQMGMRDCPRRSSHASNATSTI</sequence>
<reference evidence="3 4" key="1">
    <citation type="submission" date="2016-07" db="EMBL/GenBank/DDBJ databases">
        <title>Pervasive Adenine N6-methylation of Active Genes in Fungi.</title>
        <authorList>
            <consortium name="DOE Joint Genome Institute"/>
            <person name="Mondo S.J."/>
            <person name="Dannebaum R.O."/>
            <person name="Kuo R.C."/>
            <person name="Labutti K."/>
            <person name="Haridas S."/>
            <person name="Kuo A."/>
            <person name="Salamov A."/>
            <person name="Ahrendt S.R."/>
            <person name="Lipzen A."/>
            <person name="Sullivan W."/>
            <person name="Andreopoulos W.B."/>
            <person name="Clum A."/>
            <person name="Lindquist E."/>
            <person name="Daum C."/>
            <person name="Ramamoorthy G.K."/>
            <person name="Gryganskyi A."/>
            <person name="Culley D."/>
            <person name="Magnuson J.K."/>
            <person name="James T.Y."/>
            <person name="O'Malley M.A."/>
            <person name="Stajich J.E."/>
            <person name="Spatafora J.W."/>
            <person name="Visel A."/>
            <person name="Grigoriev I.V."/>
        </authorList>
    </citation>
    <scope>NUCLEOTIDE SEQUENCE [LARGE SCALE GENOMIC DNA]</scope>
    <source>
        <strain evidence="3 4">CBS 115471</strain>
    </source>
</reference>
<feature type="compositionally biased region" description="Polar residues" evidence="2">
    <location>
        <begin position="245"/>
        <end position="254"/>
    </location>
</feature>
<dbReference type="EMBL" id="MCFA01000104">
    <property type="protein sequence ID" value="ORY08075.1"/>
    <property type="molecule type" value="Genomic_DNA"/>
</dbReference>
<accession>A0A1Y1ZE29</accession>
<comment type="caution">
    <text evidence="3">The sequence shown here is derived from an EMBL/GenBank/DDBJ whole genome shotgun (WGS) entry which is preliminary data.</text>
</comment>
<evidence type="ECO:0000256" key="2">
    <source>
        <dbReference type="SAM" id="MobiDB-lite"/>
    </source>
</evidence>
<organism evidence="3 4">
    <name type="scientific">Clohesyomyces aquaticus</name>
    <dbReference type="NCBI Taxonomy" id="1231657"/>
    <lineage>
        <taxon>Eukaryota</taxon>
        <taxon>Fungi</taxon>
        <taxon>Dikarya</taxon>
        <taxon>Ascomycota</taxon>
        <taxon>Pezizomycotina</taxon>
        <taxon>Dothideomycetes</taxon>
        <taxon>Pleosporomycetidae</taxon>
        <taxon>Pleosporales</taxon>
        <taxon>Lindgomycetaceae</taxon>
        <taxon>Clohesyomyces</taxon>
    </lineage>
</organism>
<feature type="region of interest" description="Disordered" evidence="2">
    <location>
        <begin position="394"/>
        <end position="415"/>
    </location>
</feature>